<evidence type="ECO:0000313" key="2">
    <source>
        <dbReference type="Proteomes" id="UP000006073"/>
    </source>
</evidence>
<dbReference type="EMBL" id="ALWO02000048">
    <property type="protein sequence ID" value="EOZ93149.1"/>
    <property type="molecule type" value="Genomic_DNA"/>
</dbReference>
<name>S2D2P6_INDAL</name>
<dbReference type="AlphaFoldDB" id="S2D2P6"/>
<gene>
    <name evidence="1" type="ORF">A33Q_3884</name>
</gene>
<reference evidence="1 2" key="1">
    <citation type="journal article" date="2013" name="Genome Announc.">
        <title>Draft Genome Sequence of Indibacter alkaliphilus Strain LW1T, Isolated from Lonar Lake, a Haloalkaline Lake in the Buldana District of Maharashtra, India.</title>
        <authorList>
            <person name="Singh A."/>
            <person name="Kumar Jangir P."/>
            <person name="Sharma R."/>
            <person name="Singh A."/>
            <person name="Kumar Pinnaka A."/>
            <person name="Shivaji S."/>
        </authorList>
    </citation>
    <scope>NUCLEOTIDE SEQUENCE [LARGE SCALE GENOMIC DNA]</scope>
    <source>
        <strain evidence="2">CCUG 57479 / KCTC 22604 / LW1</strain>
    </source>
</reference>
<sequence length="64" mass="7263">MDRGSYFILETIDQEHYNHITTFYYHRLAQSPDLFTGEAVPMTTNVQGGFGIFSSAAKTIVKMD</sequence>
<accession>S2D2P6</accession>
<proteinExistence type="predicted"/>
<keyword evidence="2" id="KW-1185">Reference proteome</keyword>
<dbReference type="Proteomes" id="UP000006073">
    <property type="component" value="Unassembled WGS sequence"/>
</dbReference>
<protein>
    <submittedName>
        <fullName evidence="1">Uncharacterized protein</fullName>
    </submittedName>
</protein>
<comment type="caution">
    <text evidence="1">The sequence shown here is derived from an EMBL/GenBank/DDBJ whole genome shotgun (WGS) entry which is preliminary data.</text>
</comment>
<dbReference type="RefSeq" id="WP_016255494.1">
    <property type="nucleotide sequence ID" value="NZ_ALWO02000048.1"/>
</dbReference>
<organism evidence="1 2">
    <name type="scientific">Indibacter alkaliphilus (strain CCUG 57479 / KCTC 22604 / LW1)</name>
    <dbReference type="NCBI Taxonomy" id="1189612"/>
    <lineage>
        <taxon>Bacteria</taxon>
        <taxon>Pseudomonadati</taxon>
        <taxon>Bacteroidota</taxon>
        <taxon>Cytophagia</taxon>
        <taxon>Cytophagales</taxon>
        <taxon>Cyclobacteriaceae</taxon>
    </lineage>
</organism>
<dbReference type="OrthoDB" id="1115009at2"/>
<evidence type="ECO:0000313" key="1">
    <source>
        <dbReference type="EMBL" id="EOZ93149.1"/>
    </source>
</evidence>